<evidence type="ECO:0000313" key="1">
    <source>
        <dbReference type="EMBL" id="QJB02418.1"/>
    </source>
</evidence>
<reference evidence="1" key="1">
    <citation type="submission" date="2020-03" db="EMBL/GenBank/DDBJ databases">
        <title>The deep terrestrial virosphere.</title>
        <authorList>
            <person name="Holmfeldt K."/>
            <person name="Nilsson E."/>
            <person name="Simone D."/>
            <person name="Lopez-Fernandez M."/>
            <person name="Wu X."/>
            <person name="de Brujin I."/>
            <person name="Lundin D."/>
            <person name="Andersson A."/>
            <person name="Bertilsson S."/>
            <person name="Dopson M."/>
        </authorList>
    </citation>
    <scope>NUCLEOTIDE SEQUENCE</scope>
    <source>
        <strain evidence="1">MM171B01293</strain>
    </source>
</reference>
<dbReference type="AlphaFoldDB" id="A0A6M3M531"/>
<gene>
    <name evidence="1" type="ORF">MM171B01293_0004</name>
</gene>
<dbReference type="EMBL" id="MT143782">
    <property type="protein sequence ID" value="QJB02418.1"/>
    <property type="molecule type" value="Genomic_DNA"/>
</dbReference>
<protein>
    <submittedName>
        <fullName evidence="1">Uncharacterized protein</fullName>
    </submittedName>
</protein>
<accession>A0A6M3M531</accession>
<proteinExistence type="predicted"/>
<name>A0A6M3M531_9ZZZZ</name>
<organism evidence="1">
    <name type="scientific">viral metagenome</name>
    <dbReference type="NCBI Taxonomy" id="1070528"/>
    <lineage>
        <taxon>unclassified sequences</taxon>
        <taxon>metagenomes</taxon>
        <taxon>organismal metagenomes</taxon>
    </lineage>
</organism>
<sequence length="163" mass="18939">MKGENMENDFEINEMDLDGEWLRQPALYDMWARLAARAQKERSQIDLQRKILKAKLYKETKERFEMSGKKPTGADLEAEVRTSVEYAELSQALIDAEEKVGQMEAGKWAMVEKSKSLDRLCEDRDKGFFMPGSKANSVRRQEQLKEIDKGLREEMKSKRISRG</sequence>